<feature type="signal peptide" evidence="4">
    <location>
        <begin position="1"/>
        <end position="23"/>
    </location>
</feature>
<keyword evidence="2 4" id="KW-0732">Signal</keyword>
<dbReference type="InterPro" id="IPR051692">
    <property type="entry name" value="OMP-like"/>
</dbReference>
<dbReference type="InterPro" id="IPR053724">
    <property type="entry name" value="OMP_A26_sf"/>
</dbReference>
<evidence type="ECO:0000256" key="2">
    <source>
        <dbReference type="ARBA" id="ARBA00022729"/>
    </source>
</evidence>
<feature type="domain" description="Outer membrane protein beta-barrel" evidence="5">
    <location>
        <begin position="317"/>
        <end position="541"/>
    </location>
</feature>
<dbReference type="Gene3D" id="2.40.128.90">
    <property type="entry name" value="OMPT-like"/>
    <property type="match status" value="1"/>
</dbReference>
<dbReference type="PANTHER" id="PTHR34001">
    <property type="entry name" value="BLL7405 PROTEIN"/>
    <property type="match status" value="1"/>
</dbReference>
<dbReference type="AlphaFoldDB" id="A0A0W0R4C1"/>
<dbReference type="InterPro" id="IPR011250">
    <property type="entry name" value="OMP/PagP_B-barrel"/>
</dbReference>
<organism evidence="6 7">
    <name type="scientific">Legionella adelaidensis</name>
    <dbReference type="NCBI Taxonomy" id="45056"/>
    <lineage>
        <taxon>Bacteria</taxon>
        <taxon>Pseudomonadati</taxon>
        <taxon>Pseudomonadota</taxon>
        <taxon>Gammaproteobacteria</taxon>
        <taxon>Legionellales</taxon>
        <taxon>Legionellaceae</taxon>
        <taxon>Legionella</taxon>
    </lineage>
</organism>
<comment type="caution">
    <text evidence="6">The sequence shown here is derived from an EMBL/GenBank/DDBJ whole genome shotgun (WGS) entry which is preliminary data.</text>
</comment>
<keyword evidence="3" id="KW-0472">Membrane</keyword>
<dbReference type="InterPro" id="IPR020080">
    <property type="entry name" value="OM_adhesin/peptidase_omptin"/>
</dbReference>
<name>A0A0W0R4C1_9GAMM</name>
<dbReference type="PANTHER" id="PTHR34001:SF3">
    <property type="entry name" value="BLL7405 PROTEIN"/>
    <property type="match status" value="1"/>
</dbReference>
<dbReference type="RefSeq" id="WP_058461607.1">
    <property type="nucleotide sequence ID" value="NZ_CAAAHS010000004.1"/>
</dbReference>
<gene>
    <name evidence="6" type="primary">pagN</name>
    <name evidence="6" type="ORF">Lade_0542</name>
</gene>
<keyword evidence="7" id="KW-1185">Reference proteome</keyword>
<evidence type="ECO:0000256" key="4">
    <source>
        <dbReference type="SAM" id="SignalP"/>
    </source>
</evidence>
<evidence type="ECO:0000256" key="3">
    <source>
        <dbReference type="ARBA" id="ARBA00023136"/>
    </source>
</evidence>
<sequence>MKLQKKITKIIALNLGLSTFVYAGAMGEIKADSPWHFELGSRYWLAQGKWTEELYAPASSALVSELTYSDLDINSAEAFWRLNNDNGFFFKGYFGGGSVTNGHLNDEDFPPGVVPYSNTFSPQKDGSLQYLSIDAGYNFISNPRWRAGAFVGYHYLSQRLNAFGCVQVAGNPDICAIGLPNTVNVLDESDAWNSLRLGINAAFAINSNFNIEADLAYLRSYLSGNDFHNLRPDIRGIPEDGKGNGVQLDAILNWAVTPDFSAGVGGRWWHIATDGFSRFEQTATSGQPQPIDITQEYYGLLLQANFKLDSVNTIAPSYDWNGAYIGVNIGYGGNPQTVIINPTSPEAGEVEAAALTPLNLNVTNAGFLGGAQIGYNWRVNSIVLGVEGDYDYAHISGSNAVTQSIDIFDFEIPFSTTTVTQELRSLATIRGRLGKLASENMLIYLTAGPAFGDVKLAFDQQIPLFDCDGGCVSGSASKNKFGWTGGAGFEYAVNEKFSLKGEYLYVDLGNLSINVNNPETNNHLISSKFDNNLVRLGVNYKI</sequence>
<proteinExistence type="predicted"/>
<dbReference type="Proteomes" id="UP000054859">
    <property type="component" value="Unassembled WGS sequence"/>
</dbReference>
<dbReference type="EMBL" id="LNKA01000001">
    <property type="protein sequence ID" value="KTC65884.1"/>
    <property type="molecule type" value="Genomic_DNA"/>
</dbReference>
<dbReference type="Pfam" id="PF13505">
    <property type="entry name" value="OMP_b-brl"/>
    <property type="match status" value="1"/>
</dbReference>
<evidence type="ECO:0000313" key="7">
    <source>
        <dbReference type="Proteomes" id="UP000054859"/>
    </source>
</evidence>
<comment type="subcellular location">
    <subcellularLocation>
        <location evidence="1">Membrane</location>
    </subcellularLocation>
</comment>
<dbReference type="PATRIC" id="fig|45056.6.peg.563"/>
<dbReference type="STRING" id="45056.Lade_0542"/>
<feature type="chain" id="PRO_5006910521" evidence="4">
    <location>
        <begin position="24"/>
        <end position="542"/>
    </location>
</feature>
<reference evidence="6 7" key="1">
    <citation type="submission" date="2015-11" db="EMBL/GenBank/DDBJ databases">
        <title>Identification of large and diverse effector repertoires of 38 Legionella species.</title>
        <authorList>
            <person name="Burstein D."/>
            <person name="Amaro F."/>
            <person name="Zusman T."/>
            <person name="Lifshitz Z."/>
            <person name="Cohen O."/>
            <person name="Gilbert J.A."/>
            <person name="Pupko T."/>
            <person name="Shuman H.A."/>
            <person name="Segal G."/>
        </authorList>
    </citation>
    <scope>NUCLEOTIDE SEQUENCE [LARGE SCALE GENOMIC DNA]</scope>
    <source>
        <strain evidence="6 7">1762-AUS-E</strain>
    </source>
</reference>
<evidence type="ECO:0000313" key="6">
    <source>
        <dbReference type="EMBL" id="KTC65884.1"/>
    </source>
</evidence>
<dbReference type="Gene3D" id="2.40.160.20">
    <property type="match status" value="1"/>
</dbReference>
<dbReference type="OrthoDB" id="9815357at2"/>
<dbReference type="SUPFAM" id="SSF56925">
    <property type="entry name" value="OMPA-like"/>
    <property type="match status" value="1"/>
</dbReference>
<accession>A0A0W0R4C1</accession>
<protein>
    <submittedName>
        <fullName evidence="6">Outer membrane protein PagN</fullName>
    </submittedName>
</protein>
<dbReference type="GO" id="GO:0004190">
    <property type="term" value="F:aspartic-type endopeptidase activity"/>
    <property type="evidence" value="ECO:0007669"/>
    <property type="project" value="InterPro"/>
</dbReference>
<evidence type="ECO:0000256" key="1">
    <source>
        <dbReference type="ARBA" id="ARBA00004370"/>
    </source>
</evidence>
<dbReference type="GO" id="GO:0016020">
    <property type="term" value="C:membrane"/>
    <property type="evidence" value="ECO:0007669"/>
    <property type="project" value="UniProtKB-SubCell"/>
</dbReference>
<dbReference type="SUPFAM" id="SSF69917">
    <property type="entry name" value="OMPT-like"/>
    <property type="match status" value="1"/>
</dbReference>
<evidence type="ECO:0000259" key="5">
    <source>
        <dbReference type="Pfam" id="PF13505"/>
    </source>
</evidence>
<dbReference type="InterPro" id="IPR027385">
    <property type="entry name" value="Beta-barrel_OMP"/>
</dbReference>